<dbReference type="InterPro" id="IPR050834">
    <property type="entry name" value="Glycosyltransf_2"/>
</dbReference>
<sequence length="677" mass="72186">MITNVLRQALRTRGDEPAVLCRAGIANRTLGALDRLRLRPHDRLVDLDTHPVGEPLTVPGVRGHGTGGSVALCVVLAATYTDLRRAATVLTGFPAAAHILVAVTDTPGHSRPPVPSAPGLGEWRGLLEQRTRRLGKHGWICEFFFPAGTAVAPVVAGVFEGTGGRRPVPAPRPLAALYGAESATWRAGDPGALWAPAAGPAPRLKAVPAVDLVLRTDDGSALPDWDDPDIPVADRRASGADVWDLDGAPADAVPAPALRISGSDPALEVPPIDERTVNPVGFRTRVTGPVADLTAVDGRTVVVADGRVLAEVAADGTVTDVALERVRDLRGIRVRWEGHGGPVSTVRAVASLAAGGVPLLSGPVPGWAAGLGDTLVDLLAGAEEAELDDPLRREEYSVRLRRAALRTHGQRARWQALAAHTGVPVAPEPRVSVILCTRRPEMVGFALAQIARQRGVRLEVVLTLHGFPADLPEVAAAVREFTATGLPLTVHEADADRVFGAVLNDTVDRVSGHLVSKWDDDDWYGPDHLADLLLARTYSGADLVGNVQDFVYLEELDLTVRRGKQSELPIRFVSGGTLMFDRGVWEEVGGFRPLPRAIDTQLMTALLHNGGRIHSAHGLGYVLRRAGDGHTWNEDLSYFIGKRVDQWPGWRPSAILEGEPVPFGRRDRDAAPVGGQA</sequence>
<dbReference type="EMBL" id="JACCFS010000001">
    <property type="protein sequence ID" value="NYJ33640.1"/>
    <property type="molecule type" value="Genomic_DNA"/>
</dbReference>
<dbReference type="InterPro" id="IPR029044">
    <property type="entry name" value="Nucleotide-diphossugar_trans"/>
</dbReference>
<evidence type="ECO:0008006" key="3">
    <source>
        <dbReference type="Google" id="ProtNLM"/>
    </source>
</evidence>
<gene>
    <name evidence="1" type="ORF">HNR10_001521</name>
</gene>
<comment type="caution">
    <text evidence="1">The sequence shown here is derived from an EMBL/GenBank/DDBJ whole genome shotgun (WGS) entry which is preliminary data.</text>
</comment>
<dbReference type="Proteomes" id="UP000572051">
    <property type="component" value="Unassembled WGS sequence"/>
</dbReference>
<name>A0A7Z0ELU4_9ACTN</name>
<protein>
    <recommendedName>
        <fullName evidence="3">Glycosyl transferase family 2</fullName>
    </recommendedName>
</protein>
<dbReference type="Gene3D" id="3.90.550.10">
    <property type="entry name" value="Spore Coat Polysaccharide Biosynthesis Protein SpsA, Chain A"/>
    <property type="match status" value="1"/>
</dbReference>
<evidence type="ECO:0000313" key="2">
    <source>
        <dbReference type="Proteomes" id="UP000572051"/>
    </source>
</evidence>
<dbReference type="RefSeq" id="WP_179821943.1">
    <property type="nucleotide sequence ID" value="NZ_JACCFS010000001.1"/>
</dbReference>
<dbReference type="AlphaFoldDB" id="A0A7Z0ELU4"/>
<dbReference type="PANTHER" id="PTHR43685:SF2">
    <property type="entry name" value="GLYCOSYLTRANSFERASE 2-LIKE DOMAIN-CONTAINING PROTEIN"/>
    <property type="match status" value="1"/>
</dbReference>
<accession>A0A7Z0ELU4</accession>
<organism evidence="1 2">
    <name type="scientific">Nocardiopsis aegyptia</name>
    <dbReference type="NCBI Taxonomy" id="220378"/>
    <lineage>
        <taxon>Bacteria</taxon>
        <taxon>Bacillati</taxon>
        <taxon>Actinomycetota</taxon>
        <taxon>Actinomycetes</taxon>
        <taxon>Streptosporangiales</taxon>
        <taxon>Nocardiopsidaceae</taxon>
        <taxon>Nocardiopsis</taxon>
    </lineage>
</organism>
<dbReference type="SUPFAM" id="SSF53448">
    <property type="entry name" value="Nucleotide-diphospho-sugar transferases"/>
    <property type="match status" value="1"/>
</dbReference>
<proteinExistence type="predicted"/>
<reference evidence="1 2" key="1">
    <citation type="submission" date="2020-07" db="EMBL/GenBank/DDBJ databases">
        <title>Sequencing the genomes of 1000 actinobacteria strains.</title>
        <authorList>
            <person name="Klenk H.-P."/>
        </authorList>
    </citation>
    <scope>NUCLEOTIDE SEQUENCE [LARGE SCALE GENOMIC DNA]</scope>
    <source>
        <strain evidence="1 2">DSM 44442</strain>
    </source>
</reference>
<keyword evidence="2" id="KW-1185">Reference proteome</keyword>
<evidence type="ECO:0000313" key="1">
    <source>
        <dbReference type="EMBL" id="NYJ33640.1"/>
    </source>
</evidence>
<dbReference type="PANTHER" id="PTHR43685">
    <property type="entry name" value="GLYCOSYLTRANSFERASE"/>
    <property type="match status" value="1"/>
</dbReference>